<feature type="transmembrane region" description="Helical" evidence="1">
    <location>
        <begin position="83"/>
        <end position="106"/>
    </location>
</feature>
<dbReference type="PANTHER" id="PTHR12701:SF36">
    <property type="entry name" value="ENDOPLASMIC RETICULUM TRANSMEMBRANE PROTEIN"/>
    <property type="match status" value="1"/>
</dbReference>
<dbReference type="InterPro" id="IPR008417">
    <property type="entry name" value="BAP29/BAP31"/>
</dbReference>
<protein>
    <recommendedName>
        <fullName evidence="1">Endoplasmic reticulum transmembrane protein</fullName>
    </recommendedName>
</protein>
<evidence type="ECO:0000313" key="3">
    <source>
        <dbReference type="Proteomes" id="UP000250235"/>
    </source>
</evidence>
<comment type="function">
    <text evidence="1">May play a role in anterograde transport of membrane proteins from the endoplasmic reticulum to the Golgi.</text>
</comment>
<dbReference type="AlphaFoldDB" id="A0A2Z7DGM6"/>
<proteinExistence type="inferred from homology"/>
<dbReference type="GO" id="GO:0005789">
    <property type="term" value="C:endoplasmic reticulum membrane"/>
    <property type="evidence" value="ECO:0007669"/>
    <property type="project" value="UniProtKB-SubCell"/>
</dbReference>
<accession>A0A2Z7DGM6</accession>
<dbReference type="Proteomes" id="UP000250235">
    <property type="component" value="Unassembled WGS sequence"/>
</dbReference>
<dbReference type="GO" id="GO:0006888">
    <property type="term" value="P:endoplasmic reticulum to Golgi vesicle-mediated transport"/>
    <property type="evidence" value="ECO:0007669"/>
    <property type="project" value="UniProtKB-UniRule"/>
</dbReference>
<keyword evidence="3" id="KW-1185">Reference proteome</keyword>
<feature type="transmembrane region" description="Helical" evidence="1">
    <location>
        <begin position="6"/>
        <end position="22"/>
    </location>
</feature>
<comment type="similarity">
    <text evidence="1">Belongs to the BCAP29/BCAP31 family.</text>
</comment>
<dbReference type="GO" id="GO:0070973">
    <property type="term" value="P:protein localization to endoplasmic reticulum exit site"/>
    <property type="evidence" value="ECO:0007669"/>
    <property type="project" value="UniProtKB-UniRule"/>
</dbReference>
<keyword evidence="1" id="KW-0256">Endoplasmic reticulum</keyword>
<keyword evidence="1" id="KW-0812">Transmembrane</keyword>
<keyword evidence="1" id="KW-0472">Membrane</keyword>
<dbReference type="GO" id="GO:0006886">
    <property type="term" value="P:intracellular protein transport"/>
    <property type="evidence" value="ECO:0007669"/>
    <property type="project" value="UniProtKB-UniRule"/>
</dbReference>
<keyword evidence="1" id="KW-0653">Protein transport</keyword>
<dbReference type="PANTHER" id="PTHR12701">
    <property type="entry name" value="BCR-ASSOCIATED PROTEIN, BAP"/>
    <property type="match status" value="1"/>
</dbReference>
<keyword evidence="1" id="KW-0813">Transport</keyword>
<gene>
    <name evidence="2" type="ORF">F511_23756</name>
</gene>
<comment type="subcellular location">
    <subcellularLocation>
        <location evidence="1">Endoplasmic reticulum membrane</location>
        <topology evidence="1">Multi-pass membrane protein</topology>
    </subcellularLocation>
</comment>
<name>A0A2Z7DGM6_9LAMI</name>
<dbReference type="EMBL" id="KQ986752">
    <property type="protein sequence ID" value="KZV58503.1"/>
    <property type="molecule type" value="Genomic_DNA"/>
</dbReference>
<keyword evidence="1" id="KW-1133">Transmembrane helix</keyword>
<feature type="transmembrane region" description="Helical" evidence="1">
    <location>
        <begin position="43"/>
        <end position="63"/>
    </location>
</feature>
<keyword evidence="1" id="KW-0931">ER-Golgi transport</keyword>
<evidence type="ECO:0000313" key="2">
    <source>
        <dbReference type="EMBL" id="KZV58503.1"/>
    </source>
</evidence>
<reference evidence="2 3" key="1">
    <citation type="journal article" date="2015" name="Proc. Natl. Acad. Sci. U.S.A.">
        <title>The resurrection genome of Boea hygrometrica: A blueprint for survival of dehydration.</title>
        <authorList>
            <person name="Xiao L."/>
            <person name="Yang G."/>
            <person name="Zhang L."/>
            <person name="Yang X."/>
            <person name="Zhao S."/>
            <person name="Ji Z."/>
            <person name="Zhou Q."/>
            <person name="Hu M."/>
            <person name="Wang Y."/>
            <person name="Chen M."/>
            <person name="Xu Y."/>
            <person name="Jin H."/>
            <person name="Xiao X."/>
            <person name="Hu G."/>
            <person name="Bao F."/>
            <person name="Hu Y."/>
            <person name="Wan P."/>
            <person name="Li L."/>
            <person name="Deng X."/>
            <person name="Kuang T."/>
            <person name="Xiang C."/>
            <person name="Zhu J.K."/>
            <person name="Oliver M.J."/>
            <person name="He Y."/>
        </authorList>
    </citation>
    <scope>NUCLEOTIDE SEQUENCE [LARGE SCALE GENOMIC DNA]</scope>
    <source>
        <strain evidence="3">cv. XS01</strain>
    </source>
</reference>
<organism evidence="2 3">
    <name type="scientific">Dorcoceras hygrometricum</name>
    <dbReference type="NCBI Taxonomy" id="472368"/>
    <lineage>
        <taxon>Eukaryota</taxon>
        <taxon>Viridiplantae</taxon>
        <taxon>Streptophyta</taxon>
        <taxon>Embryophyta</taxon>
        <taxon>Tracheophyta</taxon>
        <taxon>Spermatophyta</taxon>
        <taxon>Magnoliopsida</taxon>
        <taxon>eudicotyledons</taxon>
        <taxon>Gunneridae</taxon>
        <taxon>Pentapetalae</taxon>
        <taxon>asterids</taxon>
        <taxon>lamiids</taxon>
        <taxon>Lamiales</taxon>
        <taxon>Gesneriaceae</taxon>
        <taxon>Didymocarpoideae</taxon>
        <taxon>Trichosporeae</taxon>
        <taxon>Loxocarpinae</taxon>
        <taxon>Dorcoceras</taxon>
    </lineage>
</organism>
<dbReference type="OrthoDB" id="435607at2759"/>
<evidence type="ECO:0000256" key="1">
    <source>
        <dbReference type="RuleBase" id="RU367026"/>
    </source>
</evidence>
<sequence length="138" mass="15304">MIQPLYALVLGEVAVILLLLFRTPLRSPILMILDRMKQGKGPVVASSAGGTLFVILVSILVTINNMMRNQSEDPAVAANPTDQVLFANYLLQATLLGFGLFLALMIDRIHYYIKEIGRLRNHLEAVKRSDPTVEDLKS</sequence>